<evidence type="ECO:0000313" key="3">
    <source>
        <dbReference type="Proteomes" id="UP000663879"/>
    </source>
</evidence>
<comment type="caution">
    <text evidence="2">The sequence shown here is derived from an EMBL/GenBank/DDBJ whole genome shotgun (WGS) entry which is preliminary data.</text>
</comment>
<dbReference type="EMBL" id="CAJNOC010000804">
    <property type="protein sequence ID" value="CAF0804842.1"/>
    <property type="molecule type" value="Genomic_DNA"/>
</dbReference>
<gene>
    <name evidence="2" type="ORF">OXX778_LOCUS6661</name>
</gene>
<feature type="compositionally biased region" description="Low complexity" evidence="1">
    <location>
        <begin position="8"/>
        <end position="22"/>
    </location>
</feature>
<dbReference type="Proteomes" id="UP000663879">
    <property type="component" value="Unassembled WGS sequence"/>
</dbReference>
<organism evidence="2 3">
    <name type="scientific">Brachionus calyciflorus</name>
    <dbReference type="NCBI Taxonomy" id="104777"/>
    <lineage>
        <taxon>Eukaryota</taxon>
        <taxon>Metazoa</taxon>
        <taxon>Spiralia</taxon>
        <taxon>Gnathifera</taxon>
        <taxon>Rotifera</taxon>
        <taxon>Eurotatoria</taxon>
        <taxon>Monogononta</taxon>
        <taxon>Pseudotrocha</taxon>
        <taxon>Ploima</taxon>
        <taxon>Brachionidae</taxon>
        <taxon>Brachionus</taxon>
    </lineage>
</organism>
<protein>
    <submittedName>
        <fullName evidence="2">Uncharacterized protein</fullName>
    </submittedName>
</protein>
<name>A0A813T6W6_9BILA</name>
<feature type="region of interest" description="Disordered" evidence="1">
    <location>
        <begin position="104"/>
        <end position="124"/>
    </location>
</feature>
<evidence type="ECO:0000313" key="2">
    <source>
        <dbReference type="EMBL" id="CAF0804842.1"/>
    </source>
</evidence>
<feature type="region of interest" description="Disordered" evidence="1">
    <location>
        <begin position="1"/>
        <end position="39"/>
    </location>
</feature>
<proteinExistence type="predicted"/>
<feature type="compositionally biased region" description="Polar residues" evidence="1">
    <location>
        <begin position="23"/>
        <end position="38"/>
    </location>
</feature>
<feature type="compositionally biased region" description="Polar residues" evidence="1">
    <location>
        <begin position="104"/>
        <end position="116"/>
    </location>
</feature>
<dbReference type="OrthoDB" id="10528764at2759"/>
<dbReference type="AlphaFoldDB" id="A0A813T6W6"/>
<keyword evidence="3" id="KW-1185">Reference proteome</keyword>
<sequence>MLFDDSDSSLNSNDNSFFSNSSETPSTQNVKKSSLSNQKKTDRHIVNHFFVPLKRNETFLLKSKIKQDLENKTPTLISLDELKTENSLKMSNRNNSKSVHFTSPLAVQSSPSNSPSLVKLPATPKPSVVESNFLRPSLSKTKYANLTPLTKTDIIRSSSFRYGNNSNLKSYFMANQSSITSKTEETKSLDNMKETEINSKDDFGNSNTHTKSRLIRMASNWNIKSRSSSTSSNYLDPNLVSQNKIKQTQMFLSDENEYANTESALSRQLAEYTDKINKINLLDDHGIETIYRKGKQIKSPTLFMPMSFDTSSQRSSTLDSNEVDILPKVETNFISCSRRFNKNIFTRSFRLVSIDRNNFKNNKYVNNNNDIKSNEQNIGLNKKSQLPIQIN</sequence>
<accession>A0A813T6W6</accession>
<reference evidence="2" key="1">
    <citation type="submission" date="2021-02" db="EMBL/GenBank/DDBJ databases">
        <authorList>
            <person name="Nowell W R."/>
        </authorList>
    </citation>
    <scope>NUCLEOTIDE SEQUENCE</scope>
    <source>
        <strain evidence="2">Ploen Becks lab</strain>
    </source>
</reference>
<evidence type="ECO:0000256" key="1">
    <source>
        <dbReference type="SAM" id="MobiDB-lite"/>
    </source>
</evidence>